<evidence type="ECO:0000259" key="13">
    <source>
        <dbReference type="PROSITE" id="PS51918"/>
    </source>
</evidence>
<evidence type="ECO:0000256" key="1">
    <source>
        <dbReference type="ARBA" id="ARBA00004496"/>
    </source>
</evidence>
<protein>
    <recommendedName>
        <fullName evidence="12">Probable dual-specificity RNA methyltransferase RlmN</fullName>
        <ecNumber evidence="12">2.1.1.192</ecNumber>
    </recommendedName>
    <alternativeName>
        <fullName evidence="12">23S rRNA (adenine(2503)-C(2))-methyltransferase</fullName>
    </alternativeName>
    <alternativeName>
        <fullName evidence="12">23S rRNA m2A2503 methyltransferase</fullName>
    </alternativeName>
    <alternativeName>
        <fullName evidence="12">Ribosomal RNA large subunit methyltransferase N</fullName>
    </alternativeName>
    <alternativeName>
        <fullName evidence="12">tRNA (adenine(37)-C(2))-methyltransferase</fullName>
    </alternativeName>
    <alternativeName>
        <fullName evidence="12">tRNA m2A37 methyltransferase</fullName>
    </alternativeName>
</protein>
<dbReference type="RefSeq" id="WP_008826467.1">
    <property type="nucleotide sequence ID" value="NZ_AFNU02000001.1"/>
</dbReference>
<dbReference type="InterPro" id="IPR040072">
    <property type="entry name" value="Methyltransferase_A"/>
</dbReference>
<dbReference type="GO" id="GO:0000049">
    <property type="term" value="F:tRNA binding"/>
    <property type="evidence" value="ECO:0007669"/>
    <property type="project" value="UniProtKB-UniRule"/>
</dbReference>
<keyword evidence="3 12" id="KW-0963">Cytoplasm</keyword>
<dbReference type="Pfam" id="PF21016">
    <property type="entry name" value="RlmN_N"/>
    <property type="match status" value="1"/>
</dbReference>
<dbReference type="FunCoup" id="U2EFJ0">
    <property type="interactions" value="424"/>
</dbReference>
<dbReference type="SFLD" id="SFLDF00275">
    <property type="entry name" value="adenosine_C2_methyltransferase"/>
    <property type="match status" value="1"/>
</dbReference>
<comment type="catalytic activity">
    <reaction evidence="12">
        <text>adenosine(2503) in 23S rRNA + 2 reduced [2Fe-2S]-[ferredoxin] + 2 S-adenosyl-L-methionine = 2-methyladenosine(2503) in 23S rRNA + 5'-deoxyadenosine + L-methionine + 2 oxidized [2Fe-2S]-[ferredoxin] + S-adenosyl-L-homocysteine</text>
        <dbReference type="Rhea" id="RHEA:42916"/>
        <dbReference type="Rhea" id="RHEA-COMP:10000"/>
        <dbReference type="Rhea" id="RHEA-COMP:10001"/>
        <dbReference type="Rhea" id="RHEA-COMP:10152"/>
        <dbReference type="Rhea" id="RHEA-COMP:10282"/>
        <dbReference type="ChEBI" id="CHEBI:17319"/>
        <dbReference type="ChEBI" id="CHEBI:33737"/>
        <dbReference type="ChEBI" id="CHEBI:33738"/>
        <dbReference type="ChEBI" id="CHEBI:57844"/>
        <dbReference type="ChEBI" id="CHEBI:57856"/>
        <dbReference type="ChEBI" id="CHEBI:59789"/>
        <dbReference type="ChEBI" id="CHEBI:74411"/>
        <dbReference type="ChEBI" id="CHEBI:74497"/>
        <dbReference type="EC" id="2.1.1.192"/>
    </reaction>
</comment>
<keyword evidence="8 12" id="KW-0819">tRNA processing</keyword>
<evidence type="ECO:0000256" key="8">
    <source>
        <dbReference type="ARBA" id="ARBA00022694"/>
    </source>
</evidence>
<dbReference type="HAMAP" id="MF_01849">
    <property type="entry name" value="RNA_methyltr_RlmN"/>
    <property type="match status" value="1"/>
</dbReference>
<dbReference type="PIRSF" id="PIRSF006004">
    <property type="entry name" value="CHP00048"/>
    <property type="match status" value="1"/>
</dbReference>
<dbReference type="SUPFAM" id="SSF102114">
    <property type="entry name" value="Radical SAM enzymes"/>
    <property type="match status" value="1"/>
</dbReference>
<keyword evidence="7 12" id="KW-0949">S-adenosyl-L-methionine</keyword>
<dbReference type="InterPro" id="IPR027492">
    <property type="entry name" value="RNA_MTrfase_RlmN"/>
</dbReference>
<comment type="similarity">
    <text evidence="12">Belongs to the radical SAM superfamily. RlmN family.</text>
</comment>
<evidence type="ECO:0000256" key="3">
    <source>
        <dbReference type="ARBA" id="ARBA00022490"/>
    </source>
</evidence>
<dbReference type="Proteomes" id="UP000005707">
    <property type="component" value="Unassembled WGS sequence"/>
</dbReference>
<dbReference type="GO" id="GO:0051539">
    <property type="term" value="F:4 iron, 4 sulfur cluster binding"/>
    <property type="evidence" value="ECO:0007669"/>
    <property type="project" value="UniProtKB-UniRule"/>
</dbReference>
<dbReference type="Pfam" id="PF04055">
    <property type="entry name" value="Radical_SAM"/>
    <property type="match status" value="1"/>
</dbReference>
<evidence type="ECO:0000256" key="9">
    <source>
        <dbReference type="ARBA" id="ARBA00022723"/>
    </source>
</evidence>
<dbReference type="SFLD" id="SFLDS00029">
    <property type="entry name" value="Radical_SAM"/>
    <property type="match status" value="1"/>
</dbReference>
<feature type="binding site" evidence="12">
    <location>
        <position position="194"/>
    </location>
    <ligand>
        <name>S-adenosyl-L-methionine</name>
        <dbReference type="ChEBI" id="CHEBI:59789"/>
    </ligand>
</feature>
<dbReference type="InterPro" id="IPR004383">
    <property type="entry name" value="rRNA_lsu_MTrfase_RlmN/Cfr"/>
</dbReference>
<organism evidence="14 15">
    <name type="scientific">Haloplasma contractile SSD-17B</name>
    <dbReference type="NCBI Taxonomy" id="1033810"/>
    <lineage>
        <taxon>Bacteria</taxon>
        <taxon>Bacillati</taxon>
        <taxon>Mycoplasmatota</taxon>
        <taxon>Mollicutes</taxon>
        <taxon>Haloplasmatales</taxon>
        <taxon>Haloplasmataceae</taxon>
        <taxon>Haloplasma</taxon>
    </lineage>
</organism>
<dbReference type="GO" id="GO:0070475">
    <property type="term" value="P:rRNA base methylation"/>
    <property type="evidence" value="ECO:0007669"/>
    <property type="project" value="UniProtKB-UniRule"/>
</dbReference>
<dbReference type="GO" id="GO:0002935">
    <property type="term" value="F:tRNA (adenine(37)-C2)-methyltransferase activity"/>
    <property type="evidence" value="ECO:0007669"/>
    <property type="project" value="UniProtKB-UniRule"/>
</dbReference>
<dbReference type="GO" id="GO:0005737">
    <property type="term" value="C:cytoplasm"/>
    <property type="evidence" value="ECO:0007669"/>
    <property type="project" value="UniProtKB-SubCell"/>
</dbReference>
<keyword evidence="2 12" id="KW-0004">4Fe-4S</keyword>
<feature type="binding site" evidence="12">
    <location>
        <position position="116"/>
    </location>
    <ligand>
        <name>[4Fe-4S] cluster</name>
        <dbReference type="ChEBI" id="CHEBI:49883"/>
        <note>4Fe-4S-S-AdoMet</note>
    </ligand>
</feature>
<dbReference type="EC" id="2.1.1.192" evidence="12"/>
<feature type="binding site" evidence="12">
    <location>
        <begin position="162"/>
        <end position="163"/>
    </location>
    <ligand>
        <name>S-adenosyl-L-methionine</name>
        <dbReference type="ChEBI" id="CHEBI:59789"/>
    </ligand>
</feature>
<comment type="catalytic activity">
    <reaction evidence="12">
        <text>adenosine(37) in tRNA + 2 reduced [2Fe-2S]-[ferredoxin] + 2 S-adenosyl-L-methionine = 2-methyladenosine(37) in tRNA + 5'-deoxyadenosine + L-methionine + 2 oxidized [2Fe-2S]-[ferredoxin] + S-adenosyl-L-homocysteine</text>
        <dbReference type="Rhea" id="RHEA:43332"/>
        <dbReference type="Rhea" id="RHEA-COMP:10000"/>
        <dbReference type="Rhea" id="RHEA-COMP:10001"/>
        <dbReference type="Rhea" id="RHEA-COMP:10162"/>
        <dbReference type="Rhea" id="RHEA-COMP:10485"/>
        <dbReference type="ChEBI" id="CHEBI:17319"/>
        <dbReference type="ChEBI" id="CHEBI:33737"/>
        <dbReference type="ChEBI" id="CHEBI:33738"/>
        <dbReference type="ChEBI" id="CHEBI:57844"/>
        <dbReference type="ChEBI" id="CHEBI:57856"/>
        <dbReference type="ChEBI" id="CHEBI:59789"/>
        <dbReference type="ChEBI" id="CHEBI:74411"/>
        <dbReference type="ChEBI" id="CHEBI:74497"/>
        <dbReference type="EC" id="2.1.1.192"/>
    </reaction>
</comment>
<evidence type="ECO:0000313" key="14">
    <source>
        <dbReference type="EMBL" id="ERJ13426.1"/>
    </source>
</evidence>
<keyword evidence="15" id="KW-1185">Reference proteome</keyword>
<dbReference type="PANTHER" id="PTHR30544:SF5">
    <property type="entry name" value="RADICAL SAM CORE DOMAIN-CONTAINING PROTEIN"/>
    <property type="match status" value="1"/>
</dbReference>
<dbReference type="GO" id="GO:0019843">
    <property type="term" value="F:rRNA binding"/>
    <property type="evidence" value="ECO:0007669"/>
    <property type="project" value="UniProtKB-UniRule"/>
</dbReference>
<dbReference type="GO" id="GO:0030488">
    <property type="term" value="P:tRNA methylation"/>
    <property type="evidence" value="ECO:0007669"/>
    <property type="project" value="UniProtKB-UniRule"/>
</dbReference>
<reference evidence="14 15" key="2">
    <citation type="journal article" date="2013" name="PLoS ONE">
        <title>INDIGO - INtegrated Data Warehouse of MIcrobial GenOmes with Examples from the Red Sea Extremophiles.</title>
        <authorList>
            <person name="Alam I."/>
            <person name="Antunes A."/>
            <person name="Kamau A.A."/>
            <person name="Ba Alawi W."/>
            <person name="Kalkatawi M."/>
            <person name="Stingl U."/>
            <person name="Bajic V.B."/>
        </authorList>
    </citation>
    <scope>NUCLEOTIDE SEQUENCE [LARGE SCALE GENOMIC DNA]</scope>
    <source>
        <strain evidence="14 15">SSD-17B</strain>
    </source>
</reference>
<dbReference type="EMBL" id="AFNU02000001">
    <property type="protein sequence ID" value="ERJ13426.1"/>
    <property type="molecule type" value="Genomic_DNA"/>
</dbReference>
<dbReference type="eggNOG" id="COG0820">
    <property type="taxonomic scope" value="Bacteria"/>
</dbReference>
<evidence type="ECO:0000256" key="5">
    <source>
        <dbReference type="ARBA" id="ARBA00022603"/>
    </source>
</evidence>
<proteinExistence type="inferred from homology"/>
<feature type="binding site" evidence="12">
    <location>
        <position position="112"/>
    </location>
    <ligand>
        <name>[4Fe-4S] cluster</name>
        <dbReference type="ChEBI" id="CHEBI:49883"/>
        <note>4Fe-4S-S-AdoMet</note>
    </ligand>
</feature>
<feature type="binding site" evidence="12">
    <location>
        <position position="293"/>
    </location>
    <ligand>
        <name>S-adenosyl-L-methionine</name>
        <dbReference type="ChEBI" id="CHEBI:59789"/>
    </ligand>
</feature>
<dbReference type="FunFam" id="3.20.20.70:FF:000014">
    <property type="entry name" value="Probable dual-specificity RNA methyltransferase RlmN"/>
    <property type="match status" value="1"/>
</dbReference>
<accession>U2EFJ0</accession>
<dbReference type="AlphaFoldDB" id="U2EFJ0"/>
<keyword evidence="5 12" id="KW-0489">Methyltransferase</keyword>
<reference evidence="14 15" key="1">
    <citation type="journal article" date="2011" name="J. Bacteriol.">
        <title>Genome sequence of Haloplasma contractile, an unusual contractile bacterium from a deep-sea anoxic brine lake.</title>
        <authorList>
            <person name="Antunes A."/>
            <person name="Alam I."/>
            <person name="El Dorry H."/>
            <person name="Siam R."/>
            <person name="Robertson A."/>
            <person name="Bajic V.B."/>
            <person name="Stingl U."/>
        </authorList>
    </citation>
    <scope>NUCLEOTIDE SEQUENCE [LARGE SCALE GENOMIC DNA]</scope>
    <source>
        <strain evidence="14 15">SSD-17B</strain>
    </source>
</reference>
<feature type="binding site" evidence="12">
    <location>
        <position position="119"/>
    </location>
    <ligand>
        <name>[4Fe-4S] cluster</name>
        <dbReference type="ChEBI" id="CHEBI:49883"/>
        <note>4Fe-4S-S-AdoMet</note>
    </ligand>
</feature>
<feature type="binding site" evidence="12">
    <location>
        <begin position="217"/>
        <end position="219"/>
    </location>
    <ligand>
        <name>S-adenosyl-L-methionine</name>
        <dbReference type="ChEBI" id="CHEBI:59789"/>
    </ligand>
</feature>
<evidence type="ECO:0000256" key="7">
    <source>
        <dbReference type="ARBA" id="ARBA00022691"/>
    </source>
</evidence>
<dbReference type="SFLD" id="SFLDG01062">
    <property type="entry name" value="methyltransferase_(Class_A)"/>
    <property type="match status" value="1"/>
</dbReference>
<dbReference type="STRING" id="1033810.HLPCO_000077"/>
<dbReference type="InParanoid" id="U2EFJ0"/>
<keyword evidence="12" id="KW-1015">Disulfide bond</keyword>
<dbReference type="InterPro" id="IPR007197">
    <property type="entry name" value="rSAM"/>
</dbReference>
<evidence type="ECO:0000313" key="15">
    <source>
        <dbReference type="Proteomes" id="UP000005707"/>
    </source>
</evidence>
<dbReference type="PANTHER" id="PTHR30544">
    <property type="entry name" value="23S RRNA METHYLTRANSFERASE"/>
    <property type="match status" value="1"/>
</dbReference>
<evidence type="ECO:0000256" key="11">
    <source>
        <dbReference type="ARBA" id="ARBA00023014"/>
    </source>
</evidence>
<dbReference type="GO" id="GO:0070040">
    <property type="term" value="F:rRNA (adenine(2503)-C2-)-methyltransferase activity"/>
    <property type="evidence" value="ECO:0007669"/>
    <property type="project" value="UniProtKB-UniRule"/>
</dbReference>
<dbReference type="PROSITE" id="PS51918">
    <property type="entry name" value="RADICAL_SAM"/>
    <property type="match status" value="1"/>
</dbReference>
<dbReference type="InterPro" id="IPR058240">
    <property type="entry name" value="rSAM_sf"/>
</dbReference>
<evidence type="ECO:0000256" key="4">
    <source>
        <dbReference type="ARBA" id="ARBA00022552"/>
    </source>
</evidence>
<dbReference type="Gene3D" id="1.10.150.530">
    <property type="match status" value="1"/>
</dbReference>
<comment type="caution">
    <text evidence="12">Lacks conserved residue(s) required for the propagation of feature annotation.</text>
</comment>
<comment type="subcellular location">
    <subcellularLocation>
        <location evidence="1 12">Cytoplasm</location>
    </subcellularLocation>
</comment>
<gene>
    <name evidence="12 14" type="primary">rlmN</name>
    <name evidence="14" type="ORF">HLPCO_000077</name>
</gene>
<feature type="active site" description="Proton acceptor" evidence="12">
    <location>
        <position position="92"/>
    </location>
</feature>
<dbReference type="NCBIfam" id="TIGR00048">
    <property type="entry name" value="rRNA_mod_RlmN"/>
    <property type="match status" value="1"/>
</dbReference>
<comment type="miscellaneous">
    <text evidence="12">Reaction proceeds by a ping-pong mechanism involving intermediate methylation of a conserved cysteine residue.</text>
</comment>
<evidence type="ECO:0000256" key="2">
    <source>
        <dbReference type="ARBA" id="ARBA00022485"/>
    </source>
</evidence>
<sequence>MKETIYSYKLDELKTWFKEHNEQPFRAKQVYNWLYNKRVKSFYEMTNIGKSLQDKLDQHFDIDILELETYQKSKDDGTIKYLYKLRDGHFIEAVLMRHDYGYSVCVTSQVGCKMGCTFCASTLGGVQRNLEAGEIVAQVIYIQRLIDESDERVSSIVLMGSGEPFDNFDAAMKFIDIINDEHTLNIGARHITVSTCGVVPNIYRFADLNTQVNFAVSLHATTNAARSMIMPVNRKYPIEDLLESIKYYNQVTNRRVSFEFGLLNGINDTKEEAIRLAKLIKHLKCHVNVIPINYVMERGYEKPTKERIKDFVKTLEEQGINATIRREKGSDIDAACGQLRAKKSNLMD</sequence>
<dbReference type="InterPro" id="IPR048641">
    <property type="entry name" value="RlmN_N"/>
</dbReference>
<evidence type="ECO:0000256" key="6">
    <source>
        <dbReference type="ARBA" id="ARBA00022679"/>
    </source>
</evidence>
<keyword evidence="4 12" id="KW-0698">rRNA processing</keyword>
<keyword evidence="9 12" id="KW-0479">Metal-binding</keyword>
<dbReference type="OrthoDB" id="9793973at2"/>
<dbReference type="InterPro" id="IPR013785">
    <property type="entry name" value="Aldolase_TIM"/>
</dbReference>
<name>U2EFJ0_9MOLU</name>
<evidence type="ECO:0000256" key="10">
    <source>
        <dbReference type="ARBA" id="ARBA00023004"/>
    </source>
</evidence>
<feature type="domain" description="Radical SAM core" evidence="13">
    <location>
        <begin position="98"/>
        <end position="331"/>
    </location>
</feature>
<evidence type="ECO:0000256" key="12">
    <source>
        <dbReference type="HAMAP-Rule" id="MF_01849"/>
    </source>
</evidence>
<dbReference type="Gene3D" id="3.20.20.70">
    <property type="entry name" value="Aldolase class I"/>
    <property type="match status" value="1"/>
</dbReference>
<keyword evidence="10 12" id="KW-0408">Iron</keyword>
<feature type="active site" description="S-methylcysteine intermediate" evidence="12">
    <location>
        <position position="336"/>
    </location>
</feature>
<comment type="function">
    <text evidence="12">Specifically methylates position 2 of adenine 2503 in 23S rRNA and position 2 of adenine 37 in tRNAs.</text>
</comment>
<keyword evidence="11 12" id="KW-0411">Iron-sulfur</keyword>
<keyword evidence="6 12" id="KW-0808">Transferase</keyword>
<comment type="cofactor">
    <cofactor evidence="12">
        <name>[4Fe-4S] cluster</name>
        <dbReference type="ChEBI" id="CHEBI:49883"/>
    </cofactor>
    <text evidence="12">Binds 1 [4Fe-4S] cluster. The cluster is coordinated with 3 cysteines and an exchangeable S-adenosyl-L-methionine.</text>
</comment>
<dbReference type="GO" id="GO:0046872">
    <property type="term" value="F:metal ion binding"/>
    <property type="evidence" value="ECO:0007669"/>
    <property type="project" value="UniProtKB-KW"/>
</dbReference>
<comment type="caution">
    <text evidence="14">The sequence shown here is derived from an EMBL/GenBank/DDBJ whole genome shotgun (WGS) entry which is preliminary data.</text>
</comment>